<protein>
    <submittedName>
        <fullName evidence="4">RHS repeat-associated protein</fullName>
    </submittedName>
</protein>
<organism evidence="4 5">
    <name type="scientific">Haloferula luteola</name>
    <dbReference type="NCBI Taxonomy" id="595692"/>
    <lineage>
        <taxon>Bacteria</taxon>
        <taxon>Pseudomonadati</taxon>
        <taxon>Verrucomicrobiota</taxon>
        <taxon>Verrucomicrobiia</taxon>
        <taxon>Verrucomicrobiales</taxon>
        <taxon>Verrucomicrobiaceae</taxon>
        <taxon>Haloferula</taxon>
    </lineage>
</organism>
<keyword evidence="5" id="KW-1185">Reference proteome</keyword>
<dbReference type="InterPro" id="IPR050708">
    <property type="entry name" value="T6SS_VgrG/RHS"/>
</dbReference>
<evidence type="ECO:0000256" key="1">
    <source>
        <dbReference type="ARBA" id="ARBA00022737"/>
    </source>
</evidence>
<feature type="domain" description="Teneurin-like YD-shell" evidence="3">
    <location>
        <begin position="907"/>
        <end position="1075"/>
    </location>
</feature>
<dbReference type="Pfam" id="PF03412">
    <property type="entry name" value="Peptidase_C39"/>
    <property type="match status" value="1"/>
</dbReference>
<dbReference type="GO" id="GO:0008233">
    <property type="term" value="F:peptidase activity"/>
    <property type="evidence" value="ECO:0007669"/>
    <property type="project" value="InterPro"/>
</dbReference>
<evidence type="ECO:0000259" key="2">
    <source>
        <dbReference type="Pfam" id="PF03412"/>
    </source>
</evidence>
<dbReference type="EMBL" id="JACHFD010000018">
    <property type="protein sequence ID" value="MBB5352942.1"/>
    <property type="molecule type" value="Genomic_DNA"/>
</dbReference>
<dbReference type="InterPro" id="IPR006530">
    <property type="entry name" value="YD"/>
</dbReference>
<dbReference type="InterPro" id="IPR005074">
    <property type="entry name" value="Peptidase_C39"/>
</dbReference>
<comment type="caution">
    <text evidence="4">The sequence shown here is derived from an EMBL/GenBank/DDBJ whole genome shotgun (WGS) entry which is preliminary data.</text>
</comment>
<reference evidence="4 5" key="1">
    <citation type="submission" date="2020-08" db="EMBL/GenBank/DDBJ databases">
        <title>Genomic Encyclopedia of Type Strains, Phase IV (KMG-IV): sequencing the most valuable type-strain genomes for metagenomic binning, comparative biology and taxonomic classification.</title>
        <authorList>
            <person name="Goeker M."/>
        </authorList>
    </citation>
    <scope>NUCLEOTIDE SEQUENCE [LARGE SCALE GENOMIC DNA]</scope>
    <source>
        <strain evidence="4 5">YC6886</strain>
    </source>
</reference>
<evidence type="ECO:0000259" key="3">
    <source>
        <dbReference type="Pfam" id="PF25023"/>
    </source>
</evidence>
<dbReference type="Pfam" id="PF05593">
    <property type="entry name" value="RHS_repeat"/>
    <property type="match status" value="1"/>
</dbReference>
<dbReference type="PANTHER" id="PTHR32305">
    <property type="match status" value="1"/>
</dbReference>
<gene>
    <name evidence="4" type="ORF">HNR46_003192</name>
</gene>
<dbReference type="InterPro" id="IPR056823">
    <property type="entry name" value="TEN-like_YD-shell"/>
</dbReference>
<dbReference type="InterPro" id="IPR031325">
    <property type="entry name" value="RHS_repeat"/>
</dbReference>
<dbReference type="GO" id="GO:0005524">
    <property type="term" value="F:ATP binding"/>
    <property type="evidence" value="ECO:0007669"/>
    <property type="project" value="InterPro"/>
</dbReference>
<dbReference type="RefSeq" id="WP_184020403.1">
    <property type="nucleotide sequence ID" value="NZ_JACHFD010000018.1"/>
</dbReference>
<sequence>MKFHSKTAIIVLVFVAAVVAALWVAKPPAEKSISKTFPSPLVEDSFQTENEIVTEERAPAGSSIRDSKVTLQGCYFPPNTSPLIEEYLLSGGQFNAKNRVLLQKLAAATSDARVEIAAALELAELEWRHGYFVGAVKTLERAWTTGQPLSDLEGKQTAEKALALYLQKLARLGEREKLRELVSSLADRKLGGAASEALIQAKSALWFHENQAEQNVFCGFTAANTVCVPQGYRAIHPDVHDPEEGKEFIANGLSLFELRAHSLEGDGDLQIYRRVDPQASIPVPSIVHWRFDHYSAVTEEKEGRLRVKDVHLRVDTMMDPEAFEEQFSGYLLAFSKVEIPDGFELVGDEEAKTVFGSHCVHGREAEGDEQNPCNKNQDQGQPMADYTFRLLNPGLEIFDTPISYAPPVGPPVAFRLEYDQRSSVIEDAPPQGNFGPRWTHRYSSYLELTGTPIGEVPATSANIIWGNGQFYTYNFETGSGRFLSRYIERPRLAWSPTESEFTFSNPDGSKFVYGHPNSPAPTRYFLTKIVDAQGNAVSLGYDGNNRLISITDAIGQQTTLSYTPGAGAAVPGDSTKIRSITDPFGRRSTFSYTSVGQLLSITDPVGIVSQFSYAADTDYVAELTTPYGTTTFKWGDLPGINEEPGRFIEATNPQGDRERAEANDYSGYPADGVSPLPAPTTISVNDESIGFMPKVTNLGYRNTFYWDRKQMREAPGDFSKATLYNWTANDDTITSVLASFKAPLENRVWFNYPGQTSAEGGGTSAMPSKTVKAVEDKDGVLQWSMGRASYHPVTGKITGTIDPLGRELVFEYNDDSSQTGAVEGIDLTAIKVRTAVGFETLAAFSGYSDHLPTAATNAAGETTTFAYNARGQLTSTTDPERDTTAYSYDTNGYLVSINGPLAGAADTITFTYDSAGRTQTITDFDGYTVTYSYDDIDRLTRVDYPDGTYEENTYENLDLVSSRDRLGRVTTFSYDEIRQLVGVTDPENRTVGYEWCKCGDLRTLIDPMGRATRWHRDVQGRVDYKEYVDGSRIRFAYEPGSGRLSQRIDEKGQITRFRYNIDGTLHAKLFPNAEIATPTVTFGYDPFFKRVTSMTDGLGETTTSYHPVGSLGANEVATIDGPWSNDEIAYAYDALGRVTSRAINGISQSPSYDAASRLISLTNSLGTFTYTYEGATSRLSQVSHGGGVKAQFNYYGNSQDNRLQSITNRTPSNSIVSKFSYNYDAIGRITQWTQQAGASSATADVWALGYDGADQLTSASITTGGTPTKGYNWIYDPAANRLTETEDGATQDFRYNALNQLDSTSLNLPETSYEWDAEDRLVAINQGTGRSEFEYDGLGRRVRIRELSNGVEISNRTLLWCGLEICEERDGSGEAVQRRYLAQGMQDLTGSSTQAYLYTFDHLGSIRELLSPTGGLQERLSYDAWGNVEFSNAQPISHFSYTGHFTHQPSGLHLAPYRAYDPRAARWISRDPIGEGGGINLYAYAWNTPCQLVDPTGEHPLIIAWMIFEVATSAYDIYDAASTFLDPCASYLDKVISATGLLVGAIAPGGGYGAAARNAPKVKYIGRLDDLKGIPRNQTLLDDLPDLGSPRANYYQNSSILRKAVRDGYEIRDASAFRLNSELASTLLRPDRTVGQTFLGAERLILGNKGLRLSPSGSYLSK</sequence>
<dbReference type="Proteomes" id="UP000557717">
    <property type="component" value="Unassembled WGS sequence"/>
</dbReference>
<dbReference type="NCBIfam" id="TIGR01643">
    <property type="entry name" value="YD_repeat_2x"/>
    <property type="match status" value="5"/>
</dbReference>
<proteinExistence type="predicted"/>
<evidence type="ECO:0000313" key="5">
    <source>
        <dbReference type="Proteomes" id="UP000557717"/>
    </source>
</evidence>
<keyword evidence="1" id="KW-0677">Repeat</keyword>
<dbReference type="Pfam" id="PF25023">
    <property type="entry name" value="TEN_YD-shell"/>
    <property type="match status" value="1"/>
</dbReference>
<accession>A0A840V4N4</accession>
<dbReference type="InterPro" id="IPR022385">
    <property type="entry name" value="Rhs_assc_core"/>
</dbReference>
<dbReference type="Gene3D" id="2.180.10.10">
    <property type="entry name" value="RHS repeat-associated core"/>
    <property type="match status" value="3"/>
</dbReference>
<name>A0A840V4N4_9BACT</name>
<dbReference type="GO" id="GO:0006508">
    <property type="term" value="P:proteolysis"/>
    <property type="evidence" value="ECO:0007669"/>
    <property type="project" value="InterPro"/>
</dbReference>
<dbReference type="GO" id="GO:0016020">
    <property type="term" value="C:membrane"/>
    <property type="evidence" value="ECO:0007669"/>
    <property type="project" value="InterPro"/>
</dbReference>
<dbReference type="PANTHER" id="PTHR32305:SF15">
    <property type="entry name" value="PROTEIN RHSA-RELATED"/>
    <property type="match status" value="1"/>
</dbReference>
<feature type="domain" description="Peptidase C39" evidence="2">
    <location>
        <begin position="279"/>
        <end position="336"/>
    </location>
</feature>
<evidence type="ECO:0000313" key="4">
    <source>
        <dbReference type="EMBL" id="MBB5352942.1"/>
    </source>
</evidence>
<dbReference type="NCBIfam" id="TIGR03696">
    <property type="entry name" value="Rhs_assc_core"/>
    <property type="match status" value="1"/>
</dbReference>